<dbReference type="SMART" id="SM00557">
    <property type="entry name" value="IG_FLMN"/>
    <property type="match status" value="1"/>
</dbReference>
<keyword evidence="8" id="KW-1185">Reference proteome</keyword>
<dbReference type="EMBL" id="LSMT01000410">
    <property type="protein sequence ID" value="PFX18439.1"/>
    <property type="molecule type" value="Genomic_DNA"/>
</dbReference>
<evidence type="ECO:0000256" key="2">
    <source>
        <dbReference type="ARBA" id="ARBA00022737"/>
    </source>
</evidence>
<dbReference type="InterPro" id="IPR013783">
    <property type="entry name" value="Ig-like_fold"/>
</dbReference>
<keyword evidence="4" id="KW-0862">Zinc</keyword>
<dbReference type="Proteomes" id="UP000225706">
    <property type="component" value="Unassembled WGS sequence"/>
</dbReference>
<keyword evidence="3" id="KW-0863">Zinc-finger</keyword>
<keyword evidence="2" id="KW-0677">Repeat</keyword>
<dbReference type="Gene3D" id="2.60.40.10">
    <property type="entry name" value="Immunoglobulins"/>
    <property type="match status" value="1"/>
</dbReference>
<dbReference type="PROSITE" id="PS51125">
    <property type="entry name" value="NHL"/>
    <property type="match status" value="2"/>
</dbReference>
<dbReference type="InterPro" id="IPR001258">
    <property type="entry name" value="NHL_repeat"/>
</dbReference>
<dbReference type="InterPro" id="IPR011042">
    <property type="entry name" value="6-blade_b-propeller_TolB-like"/>
</dbReference>
<sequence length="299" mass="33502">MSNVENIKEKANLFREEMRKLEKTSEDVELIMIIAKQEVSEAAEHKFEELRVVEVPKYRQTTFVKFTAICLYNFELGSIQATEKPSNAAKLTLKGLDRTFQAGVQAEFMLCPKTSGGEMSDQDDLEDQIQLLIKPAKDVTNVNIEDKYDGNLRLIFTPKVPGAYSVEVKINGDKLPTCPVTVQVKERELVVVGELKLKVFPGDTLKGLNGIAVNTKGEIVVTDDSHHCVYVFDIDGNCLRRIGSRGSNTGQFLYPSGILFLNDNEILTADSGNNRIQRLNVQKGTMLKSFGKRGRKRRV</sequence>
<name>A0A2B4RNT1_STYPI</name>
<organism evidence="7 8">
    <name type="scientific">Stylophora pistillata</name>
    <name type="common">Smooth cauliflower coral</name>
    <dbReference type="NCBI Taxonomy" id="50429"/>
    <lineage>
        <taxon>Eukaryota</taxon>
        <taxon>Metazoa</taxon>
        <taxon>Cnidaria</taxon>
        <taxon>Anthozoa</taxon>
        <taxon>Hexacorallia</taxon>
        <taxon>Scleractinia</taxon>
        <taxon>Astrocoeniina</taxon>
        <taxon>Pocilloporidae</taxon>
        <taxon>Stylophora</taxon>
    </lineage>
</organism>
<dbReference type="STRING" id="50429.A0A2B4RNT1"/>
<dbReference type="InterPro" id="IPR050952">
    <property type="entry name" value="TRIM-NHL_E3_ligases"/>
</dbReference>
<dbReference type="Pfam" id="PF00630">
    <property type="entry name" value="Filamin"/>
    <property type="match status" value="1"/>
</dbReference>
<feature type="repeat" description="NHL" evidence="6">
    <location>
        <begin position="194"/>
        <end position="235"/>
    </location>
</feature>
<evidence type="ECO:0000256" key="5">
    <source>
        <dbReference type="PROSITE-ProRule" id="PRU00087"/>
    </source>
</evidence>
<gene>
    <name evidence="7" type="primary">lin-41</name>
    <name evidence="7" type="ORF">AWC38_SpisGene17188</name>
</gene>
<proteinExistence type="predicted"/>
<dbReference type="PANTHER" id="PTHR24104">
    <property type="entry name" value="E3 UBIQUITIN-PROTEIN LIGASE NHLRC1-RELATED"/>
    <property type="match status" value="1"/>
</dbReference>
<dbReference type="InterPro" id="IPR014756">
    <property type="entry name" value="Ig_E-set"/>
</dbReference>
<dbReference type="Pfam" id="PF17170">
    <property type="entry name" value="DUF5128"/>
    <property type="match status" value="1"/>
</dbReference>
<accession>A0A2B4RNT1</accession>
<dbReference type="GO" id="GO:0005737">
    <property type="term" value="C:cytoplasm"/>
    <property type="evidence" value="ECO:0007669"/>
    <property type="project" value="UniProtKB-SubCell"/>
</dbReference>
<dbReference type="GO" id="GO:0008270">
    <property type="term" value="F:zinc ion binding"/>
    <property type="evidence" value="ECO:0007669"/>
    <property type="project" value="UniProtKB-KW"/>
</dbReference>
<dbReference type="PANTHER" id="PTHR24104:SF25">
    <property type="entry name" value="PROTEIN LIN-41"/>
    <property type="match status" value="1"/>
</dbReference>
<dbReference type="OrthoDB" id="654191at2759"/>
<evidence type="ECO:0000256" key="1">
    <source>
        <dbReference type="ARBA" id="ARBA00022723"/>
    </source>
</evidence>
<feature type="repeat" description="Filamin" evidence="5">
    <location>
        <begin position="81"/>
        <end position="184"/>
    </location>
</feature>
<evidence type="ECO:0000313" key="7">
    <source>
        <dbReference type="EMBL" id="PFX18439.1"/>
    </source>
</evidence>
<evidence type="ECO:0000313" key="8">
    <source>
        <dbReference type="Proteomes" id="UP000225706"/>
    </source>
</evidence>
<reference evidence="8" key="1">
    <citation type="journal article" date="2017" name="bioRxiv">
        <title>Comparative analysis of the genomes of Stylophora pistillata and Acropora digitifera provides evidence for extensive differences between species of corals.</title>
        <authorList>
            <person name="Voolstra C.R."/>
            <person name="Li Y."/>
            <person name="Liew Y.J."/>
            <person name="Baumgarten S."/>
            <person name="Zoccola D."/>
            <person name="Flot J.-F."/>
            <person name="Tambutte S."/>
            <person name="Allemand D."/>
            <person name="Aranda M."/>
        </authorList>
    </citation>
    <scope>NUCLEOTIDE SEQUENCE [LARGE SCALE GENOMIC DNA]</scope>
</reference>
<dbReference type="SUPFAM" id="SSF81296">
    <property type="entry name" value="E set domains"/>
    <property type="match status" value="1"/>
</dbReference>
<dbReference type="InterPro" id="IPR017868">
    <property type="entry name" value="Filamin/ABP280_repeat-like"/>
</dbReference>
<dbReference type="Gene3D" id="2.120.10.30">
    <property type="entry name" value="TolB, C-terminal domain"/>
    <property type="match status" value="2"/>
</dbReference>
<evidence type="ECO:0000256" key="4">
    <source>
        <dbReference type="ARBA" id="ARBA00022833"/>
    </source>
</evidence>
<comment type="caution">
    <text evidence="7">The sequence shown here is derived from an EMBL/GenBank/DDBJ whole genome shotgun (WGS) entry which is preliminary data.</text>
</comment>
<evidence type="ECO:0000256" key="6">
    <source>
        <dbReference type="PROSITE-ProRule" id="PRU00504"/>
    </source>
</evidence>
<dbReference type="GO" id="GO:0061630">
    <property type="term" value="F:ubiquitin protein ligase activity"/>
    <property type="evidence" value="ECO:0007669"/>
    <property type="project" value="TreeGrafter"/>
</dbReference>
<dbReference type="InterPro" id="IPR001298">
    <property type="entry name" value="Filamin/ABP280_rpt"/>
</dbReference>
<evidence type="ECO:0000256" key="3">
    <source>
        <dbReference type="ARBA" id="ARBA00022771"/>
    </source>
</evidence>
<dbReference type="PROSITE" id="PS50194">
    <property type="entry name" value="FILAMIN_REPEAT"/>
    <property type="match status" value="1"/>
</dbReference>
<keyword evidence="1" id="KW-0479">Metal-binding</keyword>
<dbReference type="AlphaFoldDB" id="A0A2B4RNT1"/>
<dbReference type="GO" id="GO:0000209">
    <property type="term" value="P:protein polyubiquitination"/>
    <property type="evidence" value="ECO:0007669"/>
    <property type="project" value="TreeGrafter"/>
</dbReference>
<dbReference type="SUPFAM" id="SSF63829">
    <property type="entry name" value="Calcium-dependent phosphotriesterase"/>
    <property type="match status" value="1"/>
</dbReference>
<feature type="repeat" description="NHL" evidence="6">
    <location>
        <begin position="239"/>
        <end position="282"/>
    </location>
</feature>
<dbReference type="GO" id="GO:0043161">
    <property type="term" value="P:proteasome-mediated ubiquitin-dependent protein catabolic process"/>
    <property type="evidence" value="ECO:0007669"/>
    <property type="project" value="TreeGrafter"/>
</dbReference>
<protein>
    <submittedName>
        <fullName evidence="7">Protein lin-41</fullName>
    </submittedName>
</protein>